<evidence type="ECO:0000313" key="2">
    <source>
        <dbReference type="EMBL" id="KAF9507887.1"/>
    </source>
</evidence>
<gene>
    <name evidence="2" type="ORF">BS47DRAFT_1351084</name>
</gene>
<keyword evidence="1" id="KW-0732">Signal</keyword>
<comment type="caution">
    <text evidence="2">The sequence shown here is derived from an EMBL/GenBank/DDBJ whole genome shotgun (WGS) entry which is preliminary data.</text>
</comment>
<dbReference type="EMBL" id="MU129070">
    <property type="protein sequence ID" value="KAF9507887.1"/>
    <property type="molecule type" value="Genomic_DNA"/>
</dbReference>
<accession>A0A9P6ALS8</accession>
<reference evidence="2" key="1">
    <citation type="journal article" date="2020" name="Nat. Commun.">
        <title>Large-scale genome sequencing of mycorrhizal fungi provides insights into the early evolution of symbiotic traits.</title>
        <authorList>
            <person name="Miyauchi S."/>
            <person name="Kiss E."/>
            <person name="Kuo A."/>
            <person name="Drula E."/>
            <person name="Kohler A."/>
            <person name="Sanchez-Garcia M."/>
            <person name="Morin E."/>
            <person name="Andreopoulos B."/>
            <person name="Barry K.W."/>
            <person name="Bonito G."/>
            <person name="Buee M."/>
            <person name="Carver A."/>
            <person name="Chen C."/>
            <person name="Cichocki N."/>
            <person name="Clum A."/>
            <person name="Culley D."/>
            <person name="Crous P.W."/>
            <person name="Fauchery L."/>
            <person name="Girlanda M."/>
            <person name="Hayes R.D."/>
            <person name="Keri Z."/>
            <person name="LaButti K."/>
            <person name="Lipzen A."/>
            <person name="Lombard V."/>
            <person name="Magnuson J."/>
            <person name="Maillard F."/>
            <person name="Murat C."/>
            <person name="Nolan M."/>
            <person name="Ohm R.A."/>
            <person name="Pangilinan J."/>
            <person name="Pereira M.F."/>
            <person name="Perotto S."/>
            <person name="Peter M."/>
            <person name="Pfister S."/>
            <person name="Riley R."/>
            <person name="Sitrit Y."/>
            <person name="Stielow J.B."/>
            <person name="Szollosi G."/>
            <person name="Zifcakova L."/>
            <person name="Stursova M."/>
            <person name="Spatafora J.W."/>
            <person name="Tedersoo L."/>
            <person name="Vaario L.M."/>
            <person name="Yamada A."/>
            <person name="Yan M."/>
            <person name="Wang P."/>
            <person name="Xu J."/>
            <person name="Bruns T."/>
            <person name="Baldrian P."/>
            <person name="Vilgalys R."/>
            <person name="Dunand C."/>
            <person name="Henrissat B."/>
            <person name="Grigoriev I.V."/>
            <person name="Hibbett D."/>
            <person name="Nagy L.G."/>
            <person name="Martin F.M."/>
        </authorList>
    </citation>
    <scope>NUCLEOTIDE SEQUENCE</scope>
    <source>
        <strain evidence="2">UP504</strain>
    </source>
</reference>
<sequence length="136" mass="15150">MRFFTIYTIYALTLTVVPFARANFHYGIYNCFVEEGGYINAGMIVPANKDTCTKIWHLWDVEDQIPPDAKYPNATIYGKRIGINLAKLTWNVINGTQHGHCAKINHGAGKNSTCTPVGDGADCNWNDRVVCYSSLS</sequence>
<proteinExistence type="predicted"/>
<organism evidence="2 3">
    <name type="scientific">Hydnum rufescens UP504</name>
    <dbReference type="NCBI Taxonomy" id="1448309"/>
    <lineage>
        <taxon>Eukaryota</taxon>
        <taxon>Fungi</taxon>
        <taxon>Dikarya</taxon>
        <taxon>Basidiomycota</taxon>
        <taxon>Agaricomycotina</taxon>
        <taxon>Agaricomycetes</taxon>
        <taxon>Cantharellales</taxon>
        <taxon>Hydnaceae</taxon>
        <taxon>Hydnum</taxon>
    </lineage>
</organism>
<evidence type="ECO:0000256" key="1">
    <source>
        <dbReference type="SAM" id="SignalP"/>
    </source>
</evidence>
<name>A0A9P6ALS8_9AGAM</name>
<feature type="signal peptide" evidence="1">
    <location>
        <begin position="1"/>
        <end position="22"/>
    </location>
</feature>
<feature type="chain" id="PRO_5040141252" evidence="1">
    <location>
        <begin position="23"/>
        <end position="136"/>
    </location>
</feature>
<dbReference type="AlphaFoldDB" id="A0A9P6ALS8"/>
<evidence type="ECO:0000313" key="3">
    <source>
        <dbReference type="Proteomes" id="UP000886523"/>
    </source>
</evidence>
<dbReference type="Proteomes" id="UP000886523">
    <property type="component" value="Unassembled WGS sequence"/>
</dbReference>
<protein>
    <submittedName>
        <fullName evidence="2">Uncharacterized protein</fullName>
    </submittedName>
</protein>
<keyword evidence="3" id="KW-1185">Reference proteome</keyword>